<reference evidence="1 2" key="1">
    <citation type="journal article" date="2010" name="Environ. Microbiol.">
        <title>Annotation and overview of the Pseudomonas savastanoi pv. savastanoi NCPPB 3335 draft genome reveals the virulence gene complement of a tumour-inducing pathogen of woody hosts.</title>
        <authorList>
            <person name="Rodriguez-Palenzuela P."/>
            <person name="Matas I.M."/>
            <person name="Murillo J."/>
            <person name="Lopez-Solanilla E."/>
            <person name="Bardaji L."/>
            <person name="Perez-Martinez I."/>
            <person name="Rodriguez-Moskera M.E."/>
            <person name="Penyalver R."/>
            <person name="Lopez M.M."/>
            <person name="Quesada J.M."/>
            <person name="Biehl B.S."/>
            <person name="Perna N.T."/>
            <person name="Glasner J.D."/>
            <person name="Cabot E.L."/>
            <person name="Neeno-Eckwall E."/>
            <person name="Ramos C."/>
        </authorList>
    </citation>
    <scope>NUCLEOTIDE SEQUENCE [LARGE SCALE GENOMIC DNA]</scope>
    <source>
        <strain evidence="1 2">NCPPB 3335</strain>
    </source>
</reference>
<gene>
    <name evidence="1" type="ORF">PSA3335_00525</name>
</gene>
<dbReference type="Proteomes" id="UP000005729">
    <property type="component" value="Chromosome"/>
</dbReference>
<evidence type="ECO:0000313" key="1">
    <source>
        <dbReference type="EMBL" id="ARD09705.1"/>
    </source>
</evidence>
<accession>A0ABC8B643</accession>
<name>A0ABC8B643_PSESS</name>
<evidence type="ECO:0000313" key="2">
    <source>
        <dbReference type="Proteomes" id="UP000005729"/>
    </source>
</evidence>
<sequence length="178" mass="18981">MIDTISLKHLTHKTALTAVEKSTSATPLNSSLKELVSGPTPDGAIFSTLSTQLSSSAARAQARDSSLDFKNLGALAKNISDKVAGNSYYANRKLHDAEIPDTDDPALLERAMQATSFSNGAGKNPFAGLSQDQLRLIIYDEGGDFTINERNAALITSDDSSAMDIFNARKSQSDIQEA</sequence>
<organism evidence="1 2">
    <name type="scientific">Pseudomonas savastanoi pv. savastanoi NCPPB 3335</name>
    <dbReference type="NCBI Taxonomy" id="693985"/>
    <lineage>
        <taxon>Bacteria</taxon>
        <taxon>Pseudomonadati</taxon>
        <taxon>Pseudomonadota</taxon>
        <taxon>Gammaproteobacteria</taxon>
        <taxon>Pseudomonadales</taxon>
        <taxon>Pseudomonadaceae</taxon>
        <taxon>Pseudomonas</taxon>
    </lineage>
</organism>
<dbReference type="EMBL" id="CP008742">
    <property type="protein sequence ID" value="ARD09705.1"/>
    <property type="molecule type" value="Genomic_DNA"/>
</dbReference>
<proteinExistence type="predicted"/>
<dbReference type="KEGG" id="psav:PSA3335_00525"/>
<dbReference type="AlphaFoldDB" id="A0ABC8B643"/>
<dbReference type="RefSeq" id="WP_162290626.1">
    <property type="nucleotide sequence ID" value="NZ_CP008742.1"/>
</dbReference>
<protein>
    <submittedName>
        <fullName evidence="1">Uncharacterized protein</fullName>
    </submittedName>
</protein>